<dbReference type="EMBL" id="CARXXK010000001">
    <property type="protein sequence ID" value="CAI6347595.1"/>
    <property type="molecule type" value="Genomic_DNA"/>
</dbReference>
<dbReference type="Proteomes" id="UP001160148">
    <property type="component" value="Unassembled WGS sequence"/>
</dbReference>
<proteinExistence type="predicted"/>
<evidence type="ECO:0000313" key="2">
    <source>
        <dbReference type="Proteomes" id="UP001160148"/>
    </source>
</evidence>
<keyword evidence="2" id="KW-1185">Reference proteome</keyword>
<comment type="caution">
    <text evidence="1">The sequence shown here is derived from an EMBL/GenBank/DDBJ whole genome shotgun (WGS) entry which is preliminary data.</text>
</comment>
<protein>
    <submittedName>
        <fullName evidence="1">Uncharacterized protein</fullName>
    </submittedName>
</protein>
<reference evidence="1 2" key="1">
    <citation type="submission" date="2023-01" db="EMBL/GenBank/DDBJ databases">
        <authorList>
            <person name="Whitehead M."/>
        </authorList>
    </citation>
    <scope>NUCLEOTIDE SEQUENCE [LARGE SCALE GENOMIC DNA]</scope>
</reference>
<name>A0AAV0VVG9_9HEMI</name>
<evidence type="ECO:0000313" key="1">
    <source>
        <dbReference type="EMBL" id="CAI6347595.1"/>
    </source>
</evidence>
<dbReference type="AlphaFoldDB" id="A0AAV0VVG9"/>
<organism evidence="1 2">
    <name type="scientific">Macrosiphum euphorbiae</name>
    <name type="common">potato aphid</name>
    <dbReference type="NCBI Taxonomy" id="13131"/>
    <lineage>
        <taxon>Eukaryota</taxon>
        <taxon>Metazoa</taxon>
        <taxon>Ecdysozoa</taxon>
        <taxon>Arthropoda</taxon>
        <taxon>Hexapoda</taxon>
        <taxon>Insecta</taxon>
        <taxon>Pterygota</taxon>
        <taxon>Neoptera</taxon>
        <taxon>Paraneoptera</taxon>
        <taxon>Hemiptera</taxon>
        <taxon>Sternorrhyncha</taxon>
        <taxon>Aphidomorpha</taxon>
        <taxon>Aphidoidea</taxon>
        <taxon>Aphididae</taxon>
        <taxon>Macrosiphini</taxon>
        <taxon>Macrosiphum</taxon>
    </lineage>
</organism>
<accession>A0AAV0VVG9</accession>
<gene>
    <name evidence="1" type="ORF">MEUPH1_LOCUS4368</name>
</gene>
<sequence length="107" mass="11842">MLWLRVLSLKQNNSQPLTISEQDILQLIQTTAFTVPEPIFLQLRHLGNVLTTTKQHLSPAFPPLPDVAINGHGGYYDVLQPPGPNVDSTVHNLYEEIPCLGVTSETV</sequence>